<organism evidence="1">
    <name type="scientific">mine drainage metagenome</name>
    <dbReference type="NCBI Taxonomy" id="410659"/>
    <lineage>
        <taxon>unclassified sequences</taxon>
        <taxon>metagenomes</taxon>
        <taxon>ecological metagenomes</taxon>
    </lineage>
</organism>
<reference evidence="1" key="1">
    <citation type="submission" date="2009-10" db="EMBL/GenBank/DDBJ databases">
        <title>Diversity of trophic interactions inside an arsenic-rich microbial ecosystem.</title>
        <authorList>
            <person name="Bertin P.N."/>
            <person name="Heinrich-Salmeron A."/>
            <person name="Pelletier E."/>
            <person name="Goulhen-Chollet F."/>
            <person name="Arsene-Ploetze F."/>
            <person name="Gallien S."/>
            <person name="Calteau A."/>
            <person name="Vallenet D."/>
            <person name="Casiot C."/>
            <person name="Chane-Woon-Ming B."/>
            <person name="Giloteaux L."/>
            <person name="Barakat M."/>
            <person name="Bonnefoy V."/>
            <person name="Bruneel O."/>
            <person name="Chandler M."/>
            <person name="Cleiss J."/>
            <person name="Duran R."/>
            <person name="Elbaz-Poulichet F."/>
            <person name="Fonknechten N."/>
            <person name="Lauga B."/>
            <person name="Mornico D."/>
            <person name="Ortet P."/>
            <person name="Schaeffer C."/>
            <person name="Siguier P."/>
            <person name="Alexander Thil Smith A."/>
            <person name="Van Dorsselaer A."/>
            <person name="Weissenbach J."/>
            <person name="Medigue C."/>
            <person name="Le Paslier D."/>
        </authorList>
    </citation>
    <scope>NUCLEOTIDE SEQUENCE</scope>
</reference>
<evidence type="ECO:0000313" key="1">
    <source>
        <dbReference type="EMBL" id="CBH95762.1"/>
    </source>
</evidence>
<name>E6PLG1_9ZZZZ</name>
<comment type="caution">
    <text evidence="1">The sequence shown here is derived from an EMBL/GenBank/DDBJ whole genome shotgun (WGS) entry which is preliminary data.</text>
</comment>
<sequence>MRLIAQAHAAFADKNLVGAQGFEPRTY</sequence>
<dbReference type="AlphaFoldDB" id="E6PLG1"/>
<dbReference type="EMBL" id="CABM01000011">
    <property type="protein sequence ID" value="CBH95762.1"/>
    <property type="molecule type" value="Genomic_DNA"/>
</dbReference>
<accession>E6PLG1</accession>
<proteinExistence type="predicted"/>
<protein>
    <submittedName>
        <fullName evidence="1">Uncharacterized protein</fullName>
    </submittedName>
</protein>
<gene>
    <name evidence="1" type="ORF">CARN2_2029</name>
</gene>